<protein>
    <submittedName>
        <fullName evidence="2">Uncharacterized protein</fullName>
    </submittedName>
</protein>
<keyword evidence="3" id="KW-1185">Reference proteome</keyword>
<dbReference type="GeneID" id="37203715"/>
<organism evidence="2 3">
    <name type="scientific">Aspergillus homomorphus (strain CBS 101889)</name>
    <dbReference type="NCBI Taxonomy" id="1450537"/>
    <lineage>
        <taxon>Eukaryota</taxon>
        <taxon>Fungi</taxon>
        <taxon>Dikarya</taxon>
        <taxon>Ascomycota</taxon>
        <taxon>Pezizomycotina</taxon>
        <taxon>Eurotiomycetes</taxon>
        <taxon>Eurotiomycetidae</taxon>
        <taxon>Eurotiales</taxon>
        <taxon>Aspergillaceae</taxon>
        <taxon>Aspergillus</taxon>
        <taxon>Aspergillus subgen. Circumdati</taxon>
    </lineage>
</organism>
<dbReference type="OrthoDB" id="442731at2759"/>
<reference evidence="2 3" key="1">
    <citation type="submission" date="2018-02" db="EMBL/GenBank/DDBJ databases">
        <title>The genomes of Aspergillus section Nigri reveals drivers in fungal speciation.</title>
        <authorList>
            <consortium name="DOE Joint Genome Institute"/>
            <person name="Vesth T.C."/>
            <person name="Nybo J."/>
            <person name="Theobald S."/>
            <person name="Brandl J."/>
            <person name="Frisvad J.C."/>
            <person name="Nielsen K.F."/>
            <person name="Lyhne E.K."/>
            <person name="Kogle M.E."/>
            <person name="Kuo A."/>
            <person name="Riley R."/>
            <person name="Clum A."/>
            <person name="Nolan M."/>
            <person name="Lipzen A."/>
            <person name="Salamov A."/>
            <person name="Henrissat B."/>
            <person name="Wiebenga A."/>
            <person name="De vries R.P."/>
            <person name="Grigoriev I.V."/>
            <person name="Mortensen U.H."/>
            <person name="Andersen M.R."/>
            <person name="Baker S.E."/>
        </authorList>
    </citation>
    <scope>NUCLEOTIDE SEQUENCE [LARGE SCALE GENOMIC DNA]</scope>
    <source>
        <strain evidence="2 3">CBS 101889</strain>
    </source>
</reference>
<accession>A0A395HK59</accession>
<name>A0A395HK59_ASPHC</name>
<dbReference type="RefSeq" id="XP_025546967.1">
    <property type="nucleotide sequence ID" value="XM_025699426.1"/>
</dbReference>
<feature type="compositionally biased region" description="Low complexity" evidence="1">
    <location>
        <begin position="191"/>
        <end position="207"/>
    </location>
</feature>
<dbReference type="VEuPathDB" id="FungiDB:BO97DRAFT_462583"/>
<sequence length="323" mass="33863">MFCLVDDPWSPFTSGEVNSYVHCLDDPITRLDPSGYFSLFGIEFGWKDLITTIADVAGSIALGVLTGGASLEVQVGVAVAVGVAVEVTAGALGDLVEGNQITWASISGGALSGAIGGLGGKFDRCLQREKKALGRAGSAAIMKAAKSGGEKLTGKAVKKIAVKAVKRGAKSFAQRKAKEGVKNLLSSGEDSSGQHASSLGGGSSSMESRGPIWPVFKDGEYSLGSLARQAPSLSFMSSSYGDESGENDSITGALNREFRFLFGLTVRRRRIGSPSPTMGCRNLMSRVSACLHRLGLEPGNLIGLLWMRCLAQGNDCRTVTYIR</sequence>
<evidence type="ECO:0000313" key="2">
    <source>
        <dbReference type="EMBL" id="RAL07813.1"/>
    </source>
</evidence>
<feature type="region of interest" description="Disordered" evidence="1">
    <location>
        <begin position="183"/>
        <end position="207"/>
    </location>
</feature>
<gene>
    <name evidence="2" type="ORF">BO97DRAFT_462583</name>
</gene>
<proteinExistence type="predicted"/>
<dbReference type="AlphaFoldDB" id="A0A395HK59"/>
<dbReference type="STRING" id="1450537.A0A395HK59"/>
<evidence type="ECO:0000313" key="3">
    <source>
        <dbReference type="Proteomes" id="UP000248961"/>
    </source>
</evidence>
<dbReference type="Proteomes" id="UP000248961">
    <property type="component" value="Unassembled WGS sequence"/>
</dbReference>
<dbReference type="EMBL" id="KZ824324">
    <property type="protein sequence ID" value="RAL07813.1"/>
    <property type="molecule type" value="Genomic_DNA"/>
</dbReference>
<evidence type="ECO:0000256" key="1">
    <source>
        <dbReference type="SAM" id="MobiDB-lite"/>
    </source>
</evidence>